<evidence type="ECO:0000313" key="2">
    <source>
        <dbReference type="Proteomes" id="UP001168528"/>
    </source>
</evidence>
<reference evidence="1" key="1">
    <citation type="submission" date="2023-07" db="EMBL/GenBank/DDBJ databases">
        <title>The genome sequence of Rhodocytophaga aerolata KACC 12507.</title>
        <authorList>
            <person name="Zhang X."/>
        </authorList>
    </citation>
    <scope>NUCLEOTIDE SEQUENCE</scope>
    <source>
        <strain evidence="1">KACC 12507</strain>
    </source>
</reference>
<dbReference type="RefSeq" id="WP_302042654.1">
    <property type="nucleotide sequence ID" value="NZ_JAUKPO010000106.1"/>
</dbReference>
<sequence>MGVLLYLNIANESDEDGVILSRCFLEQVIYNWNLIFKHESFLTKGEIESIYPNECGEVYIANTTSLTADKREEYLERLREMMRGEAGMGYEREFLIREKIISEEIADRARDPITLLHIIRKIEFYMNDNREQLPLIHKVYKSEEDLLLDDDVLYLLIDGIQCNVEGDLYYEDDYLKLRNKIRIKSYGEHGGKFNFYVEVNPIVRIGGTDYLTKTISKAEEFAEEFNRITTFLEQAIVSNRKVLWEYC</sequence>
<accession>A0ABT8RID4</accession>
<organism evidence="1 2">
    <name type="scientific">Rhodocytophaga aerolata</name>
    <dbReference type="NCBI Taxonomy" id="455078"/>
    <lineage>
        <taxon>Bacteria</taxon>
        <taxon>Pseudomonadati</taxon>
        <taxon>Bacteroidota</taxon>
        <taxon>Cytophagia</taxon>
        <taxon>Cytophagales</taxon>
        <taxon>Rhodocytophagaceae</taxon>
        <taxon>Rhodocytophaga</taxon>
    </lineage>
</organism>
<gene>
    <name evidence="1" type="ORF">Q0590_36660</name>
</gene>
<protein>
    <submittedName>
        <fullName evidence="1">Uncharacterized protein</fullName>
    </submittedName>
</protein>
<proteinExistence type="predicted"/>
<name>A0ABT8RID4_9BACT</name>
<comment type="caution">
    <text evidence="1">The sequence shown here is derived from an EMBL/GenBank/DDBJ whole genome shotgun (WGS) entry which is preliminary data.</text>
</comment>
<keyword evidence="2" id="KW-1185">Reference proteome</keyword>
<evidence type="ECO:0000313" key="1">
    <source>
        <dbReference type="EMBL" id="MDO1451859.1"/>
    </source>
</evidence>
<dbReference type="Proteomes" id="UP001168528">
    <property type="component" value="Unassembled WGS sequence"/>
</dbReference>
<dbReference type="EMBL" id="JAUKPO010000106">
    <property type="protein sequence ID" value="MDO1451859.1"/>
    <property type="molecule type" value="Genomic_DNA"/>
</dbReference>